<dbReference type="EMBL" id="JAMRYM010000039">
    <property type="protein sequence ID" value="MCM6762826.1"/>
    <property type="molecule type" value="Genomic_DNA"/>
</dbReference>
<dbReference type="GO" id="GO:0003700">
    <property type="term" value="F:DNA-binding transcription factor activity"/>
    <property type="evidence" value="ECO:0007669"/>
    <property type="project" value="TreeGrafter"/>
</dbReference>
<organism evidence="6 7">
    <name type="scientific">Rathayibacter rubneri</name>
    <dbReference type="NCBI Taxonomy" id="2950106"/>
    <lineage>
        <taxon>Bacteria</taxon>
        <taxon>Bacillati</taxon>
        <taxon>Actinomycetota</taxon>
        <taxon>Actinomycetes</taxon>
        <taxon>Micrococcales</taxon>
        <taxon>Microbacteriaceae</taxon>
        <taxon>Rathayibacter</taxon>
    </lineage>
</organism>
<dbReference type="InterPro" id="IPR050109">
    <property type="entry name" value="HTH-type_TetR-like_transc_reg"/>
</dbReference>
<dbReference type="InterPro" id="IPR025996">
    <property type="entry name" value="MT1864/Rv1816-like_C"/>
</dbReference>
<dbReference type="RefSeq" id="WP_251945586.1">
    <property type="nucleotide sequence ID" value="NZ_JAMRYM010000039.1"/>
</dbReference>
<accession>A0A9X2E1M8</accession>
<protein>
    <submittedName>
        <fullName evidence="6">WHG domain-containing protein</fullName>
    </submittedName>
</protein>
<dbReference type="Proteomes" id="UP001155240">
    <property type="component" value="Unassembled WGS sequence"/>
</dbReference>
<evidence type="ECO:0000313" key="6">
    <source>
        <dbReference type="EMBL" id="MCM6762826.1"/>
    </source>
</evidence>
<keyword evidence="7" id="KW-1185">Reference proteome</keyword>
<evidence type="ECO:0000256" key="2">
    <source>
        <dbReference type="ARBA" id="ARBA00023125"/>
    </source>
</evidence>
<keyword evidence="1" id="KW-0805">Transcription regulation</keyword>
<dbReference type="PANTHER" id="PTHR30055:SF239">
    <property type="entry name" value="TRANSCRIPTIONAL REGULATORY PROTEIN"/>
    <property type="match status" value="1"/>
</dbReference>
<dbReference type="Pfam" id="PF13305">
    <property type="entry name" value="TetR_C_33"/>
    <property type="match status" value="1"/>
</dbReference>
<comment type="caution">
    <text evidence="6">The sequence shown here is derived from an EMBL/GenBank/DDBJ whole genome shotgun (WGS) entry which is preliminary data.</text>
</comment>
<evidence type="ECO:0000259" key="5">
    <source>
        <dbReference type="PROSITE" id="PS50977"/>
    </source>
</evidence>
<reference evidence="6" key="1">
    <citation type="submission" date="2022-06" db="EMBL/GenBank/DDBJ databases">
        <title>Whole genome shotgun sequencing (WGS) of Rathayibacter sp. ZW T2_19, isolated from stored onions (Allium cepa).</title>
        <authorList>
            <person name="Stoll D.A."/>
            <person name="Huch M."/>
        </authorList>
    </citation>
    <scope>NUCLEOTIDE SEQUENCE</scope>
    <source>
        <strain evidence="6">ZW T2_19</strain>
    </source>
</reference>
<dbReference type="PANTHER" id="PTHR30055">
    <property type="entry name" value="HTH-TYPE TRANSCRIPTIONAL REGULATOR RUTR"/>
    <property type="match status" value="1"/>
</dbReference>
<evidence type="ECO:0000256" key="4">
    <source>
        <dbReference type="PROSITE-ProRule" id="PRU00335"/>
    </source>
</evidence>
<dbReference type="Gene3D" id="1.10.357.10">
    <property type="entry name" value="Tetracycline Repressor, domain 2"/>
    <property type="match status" value="1"/>
</dbReference>
<dbReference type="PROSITE" id="PS50977">
    <property type="entry name" value="HTH_TETR_2"/>
    <property type="match status" value="1"/>
</dbReference>
<dbReference type="Gene3D" id="1.10.10.60">
    <property type="entry name" value="Homeodomain-like"/>
    <property type="match status" value="1"/>
</dbReference>
<keyword evidence="2 4" id="KW-0238">DNA-binding</keyword>
<feature type="DNA-binding region" description="H-T-H motif" evidence="4">
    <location>
        <begin position="29"/>
        <end position="48"/>
    </location>
</feature>
<dbReference type="InterPro" id="IPR036271">
    <property type="entry name" value="Tet_transcr_reg_TetR-rel_C_sf"/>
</dbReference>
<evidence type="ECO:0000256" key="3">
    <source>
        <dbReference type="ARBA" id="ARBA00023163"/>
    </source>
</evidence>
<evidence type="ECO:0000313" key="7">
    <source>
        <dbReference type="Proteomes" id="UP001155240"/>
    </source>
</evidence>
<proteinExistence type="predicted"/>
<gene>
    <name evidence="6" type="ORF">NB037_10405</name>
</gene>
<evidence type="ECO:0000256" key="1">
    <source>
        <dbReference type="ARBA" id="ARBA00023015"/>
    </source>
</evidence>
<keyword evidence="3" id="KW-0804">Transcription</keyword>
<dbReference type="Pfam" id="PF00440">
    <property type="entry name" value="TetR_N"/>
    <property type="match status" value="1"/>
</dbReference>
<dbReference type="PRINTS" id="PR00455">
    <property type="entry name" value="HTHTETR"/>
</dbReference>
<sequence length="179" mass="19033">MPTPDRTTHDAIVAAAAALLEQEGLAGVTMQAVAQRVGVRAPSLYKRVESREALIRSVAEATLRDYADRLGAQSDPARIADVLRRFGHERPAAFQLVMTPAAGTPVAAQEYRVAASTSLLQAMEALAGPERTLEAARTLTAWATGFISMEINGGFTLGGDVEDAWAFGLERLLRALAAD</sequence>
<dbReference type="AlphaFoldDB" id="A0A9X2E1M8"/>
<name>A0A9X2E1M8_9MICO</name>
<dbReference type="SUPFAM" id="SSF46689">
    <property type="entry name" value="Homeodomain-like"/>
    <property type="match status" value="1"/>
</dbReference>
<feature type="domain" description="HTH tetR-type" evidence="5">
    <location>
        <begin position="6"/>
        <end position="66"/>
    </location>
</feature>
<dbReference type="InterPro" id="IPR001647">
    <property type="entry name" value="HTH_TetR"/>
</dbReference>
<dbReference type="SUPFAM" id="SSF48498">
    <property type="entry name" value="Tetracyclin repressor-like, C-terminal domain"/>
    <property type="match status" value="1"/>
</dbReference>
<dbReference type="InterPro" id="IPR009057">
    <property type="entry name" value="Homeodomain-like_sf"/>
</dbReference>
<dbReference type="GO" id="GO:0000976">
    <property type="term" value="F:transcription cis-regulatory region binding"/>
    <property type="evidence" value="ECO:0007669"/>
    <property type="project" value="TreeGrafter"/>
</dbReference>